<dbReference type="SMART" id="SM00530">
    <property type="entry name" value="HTH_XRE"/>
    <property type="match status" value="1"/>
</dbReference>
<gene>
    <name evidence="2" type="ORF">G443_000448</name>
</gene>
<dbReference type="PROSITE" id="PS50943">
    <property type="entry name" value="HTH_CROC1"/>
    <property type="match status" value="1"/>
</dbReference>
<reference evidence="2 3" key="1">
    <citation type="submission" date="2022-06" db="EMBL/GenBank/DDBJ databases">
        <title>Genomic Encyclopedia of Type Strains, Phase I: the one thousand microbial genomes (KMG-I) project.</title>
        <authorList>
            <person name="Kyrpides N."/>
        </authorList>
    </citation>
    <scope>NUCLEOTIDE SEQUENCE [LARGE SCALE GENOMIC DNA]</scope>
    <source>
        <strain evidence="2 3">DSM 43889</strain>
    </source>
</reference>
<accession>A0ABT1JDG0</accession>
<dbReference type="Proteomes" id="UP000791080">
    <property type="component" value="Unassembled WGS sequence"/>
</dbReference>
<dbReference type="Pfam" id="PF13560">
    <property type="entry name" value="HTH_31"/>
    <property type="match status" value="1"/>
</dbReference>
<dbReference type="EMBL" id="AUBJ02000001">
    <property type="protein sequence ID" value="MCP2330178.1"/>
    <property type="molecule type" value="Genomic_DNA"/>
</dbReference>
<dbReference type="Pfam" id="PF17765">
    <property type="entry name" value="MLTR_LBD"/>
    <property type="match status" value="1"/>
</dbReference>
<sequence>MPENVLGAFLRARREATAPTTAGISPGGRRRTPGLRRAELADLAGISVEYLTRLERGRDRHPSVPVLRALADALRLSPEEHAHLHRLAKSSDMACARTSSPATPPPPVAPVRPTLLALLDQLEPAPALVLDARTTVLAHTAGFRELVASTGLLDDPRPNLVRYLFTDPRARLTYPDWPVVADARVAALRASADLGDQDTAALVGDLAATVGAEFAERYAASAGLPSATGTERWRIGGHEITMAYERLSLPGTGQSLLVYLPGPAAVEREDHPAA</sequence>
<protein>
    <submittedName>
        <fullName evidence="2">Helix-turn-helix domain-containing protein</fullName>
    </submittedName>
</protein>
<evidence type="ECO:0000313" key="2">
    <source>
        <dbReference type="EMBL" id="MCP2330178.1"/>
    </source>
</evidence>
<dbReference type="RefSeq" id="WP_026420635.1">
    <property type="nucleotide sequence ID" value="NZ_AUBJ02000001.1"/>
</dbReference>
<dbReference type="Gene3D" id="1.10.260.40">
    <property type="entry name" value="lambda repressor-like DNA-binding domains"/>
    <property type="match status" value="1"/>
</dbReference>
<evidence type="ECO:0000259" key="1">
    <source>
        <dbReference type="PROSITE" id="PS50943"/>
    </source>
</evidence>
<dbReference type="PANTHER" id="PTHR35010:SF2">
    <property type="entry name" value="BLL4672 PROTEIN"/>
    <property type="match status" value="1"/>
</dbReference>
<dbReference type="Gene3D" id="3.30.450.180">
    <property type="match status" value="1"/>
</dbReference>
<feature type="domain" description="HTH cro/C1-type" evidence="1">
    <location>
        <begin position="34"/>
        <end position="81"/>
    </location>
</feature>
<dbReference type="SUPFAM" id="SSF47413">
    <property type="entry name" value="lambda repressor-like DNA-binding domains"/>
    <property type="match status" value="1"/>
</dbReference>
<dbReference type="InterPro" id="IPR041413">
    <property type="entry name" value="MLTR_LBD"/>
</dbReference>
<dbReference type="InterPro" id="IPR001387">
    <property type="entry name" value="Cro/C1-type_HTH"/>
</dbReference>
<dbReference type="CDD" id="cd00093">
    <property type="entry name" value="HTH_XRE"/>
    <property type="match status" value="1"/>
</dbReference>
<organism evidence="2 3">
    <name type="scientific">Actinoalloteichus caeruleus DSM 43889</name>
    <dbReference type="NCBI Taxonomy" id="1120930"/>
    <lineage>
        <taxon>Bacteria</taxon>
        <taxon>Bacillati</taxon>
        <taxon>Actinomycetota</taxon>
        <taxon>Actinomycetes</taxon>
        <taxon>Pseudonocardiales</taxon>
        <taxon>Pseudonocardiaceae</taxon>
        <taxon>Actinoalloteichus</taxon>
        <taxon>Actinoalloteichus cyanogriseus</taxon>
    </lineage>
</organism>
<proteinExistence type="predicted"/>
<comment type="caution">
    <text evidence="2">The sequence shown here is derived from an EMBL/GenBank/DDBJ whole genome shotgun (WGS) entry which is preliminary data.</text>
</comment>
<name>A0ABT1JDG0_ACTCY</name>
<evidence type="ECO:0000313" key="3">
    <source>
        <dbReference type="Proteomes" id="UP000791080"/>
    </source>
</evidence>
<dbReference type="PANTHER" id="PTHR35010">
    <property type="entry name" value="BLL4672 PROTEIN-RELATED"/>
    <property type="match status" value="1"/>
</dbReference>
<keyword evidence="3" id="KW-1185">Reference proteome</keyword>
<dbReference type="InterPro" id="IPR010982">
    <property type="entry name" value="Lambda_DNA-bd_dom_sf"/>
</dbReference>